<dbReference type="Proteomes" id="UP000695562">
    <property type="component" value="Unassembled WGS sequence"/>
</dbReference>
<dbReference type="OrthoDB" id="34263at2759"/>
<dbReference type="AlphaFoldDB" id="A0A8J4PP23"/>
<accession>A0A8J4PP23</accession>
<gene>
    <name evidence="2" type="ORF">CYY_007929</name>
</gene>
<evidence type="ECO:0000256" key="1">
    <source>
        <dbReference type="SAM" id="MobiDB-lite"/>
    </source>
</evidence>
<keyword evidence="3" id="KW-1185">Reference proteome</keyword>
<feature type="compositionally biased region" description="Basic residues" evidence="1">
    <location>
        <begin position="91"/>
        <end position="101"/>
    </location>
</feature>
<proteinExistence type="predicted"/>
<feature type="region of interest" description="Disordered" evidence="1">
    <location>
        <begin position="77"/>
        <end position="109"/>
    </location>
</feature>
<reference evidence="2" key="1">
    <citation type="submission" date="2020-01" db="EMBL/GenBank/DDBJ databases">
        <title>Development of genomics and gene disruption for Polysphondylium violaceum indicates a role for the polyketide synthase stlB in stalk morphogenesis.</title>
        <authorList>
            <person name="Narita B."/>
            <person name="Kawabe Y."/>
            <person name="Kin K."/>
            <person name="Saito T."/>
            <person name="Gibbs R."/>
            <person name="Kuspa A."/>
            <person name="Muzny D."/>
            <person name="Queller D."/>
            <person name="Richards S."/>
            <person name="Strassman J."/>
            <person name="Sucgang R."/>
            <person name="Worley K."/>
            <person name="Schaap P."/>
        </authorList>
    </citation>
    <scope>NUCLEOTIDE SEQUENCE</scope>
    <source>
        <strain evidence="2">QSvi11</strain>
    </source>
</reference>
<organism evidence="2 3">
    <name type="scientific">Polysphondylium violaceum</name>
    <dbReference type="NCBI Taxonomy" id="133409"/>
    <lineage>
        <taxon>Eukaryota</taxon>
        <taxon>Amoebozoa</taxon>
        <taxon>Evosea</taxon>
        <taxon>Eumycetozoa</taxon>
        <taxon>Dictyostelia</taxon>
        <taxon>Dictyosteliales</taxon>
        <taxon>Dictyosteliaceae</taxon>
        <taxon>Polysphondylium</taxon>
    </lineage>
</organism>
<protein>
    <submittedName>
        <fullName evidence="2">Uncharacterized protein</fullName>
    </submittedName>
</protein>
<comment type="caution">
    <text evidence="2">The sequence shown here is derived from an EMBL/GenBank/DDBJ whole genome shotgun (WGS) entry which is preliminary data.</text>
</comment>
<sequence length="313" mass="36540">MNQININFPTQSCFNNYFFTPINNPFQQQQQQYQQQPIQYQPQPIQYPHQPIVNCVNEEECIQNLCSLKEKPATKKRSYVKRKDTTIAKTKTPKTKQPKPRKPSEEEKKHWSNDLLFYNPDIIKINSLINHIDKDVHQDDDYDCCSDDDCFCDDEQVVVVGTHSNPFPNLNYKLESALVKMNENGQFDCPYPGCGKVINGNRGNVSSHLRYHMKFIVPKKPVGGIEQLYLPTGKVRGAILRGQMEKYGSHSFRKDAEGRYVCFFKNCEHRMLTNFSRHVHKHENNGDLVQENLSLVLNHNPIVNWVYHYPHQN</sequence>
<evidence type="ECO:0000313" key="3">
    <source>
        <dbReference type="Proteomes" id="UP000695562"/>
    </source>
</evidence>
<name>A0A8J4PP23_9MYCE</name>
<evidence type="ECO:0000313" key="2">
    <source>
        <dbReference type="EMBL" id="KAF2070748.1"/>
    </source>
</evidence>
<dbReference type="EMBL" id="AJWJ01000450">
    <property type="protein sequence ID" value="KAF2070748.1"/>
    <property type="molecule type" value="Genomic_DNA"/>
</dbReference>